<protein>
    <submittedName>
        <fullName evidence="1">Uncharacterized protein</fullName>
    </submittedName>
</protein>
<accession>A0ABW3M6A2</accession>
<organism evidence="1 2">
    <name type="scientific">Kibdelosporangium lantanae</name>
    <dbReference type="NCBI Taxonomy" id="1497396"/>
    <lineage>
        <taxon>Bacteria</taxon>
        <taxon>Bacillati</taxon>
        <taxon>Actinomycetota</taxon>
        <taxon>Actinomycetes</taxon>
        <taxon>Pseudonocardiales</taxon>
        <taxon>Pseudonocardiaceae</taxon>
        <taxon>Kibdelosporangium</taxon>
    </lineage>
</organism>
<name>A0ABW3M6A2_9PSEU</name>
<evidence type="ECO:0000313" key="2">
    <source>
        <dbReference type="Proteomes" id="UP001597045"/>
    </source>
</evidence>
<keyword evidence="2" id="KW-1185">Reference proteome</keyword>
<proteinExistence type="predicted"/>
<comment type="caution">
    <text evidence="1">The sequence shown here is derived from an EMBL/GenBank/DDBJ whole genome shotgun (WGS) entry which is preliminary data.</text>
</comment>
<reference evidence="2" key="1">
    <citation type="journal article" date="2019" name="Int. J. Syst. Evol. Microbiol.">
        <title>The Global Catalogue of Microorganisms (GCM) 10K type strain sequencing project: providing services to taxonomists for standard genome sequencing and annotation.</title>
        <authorList>
            <consortium name="The Broad Institute Genomics Platform"/>
            <consortium name="The Broad Institute Genome Sequencing Center for Infectious Disease"/>
            <person name="Wu L."/>
            <person name="Ma J."/>
        </authorList>
    </citation>
    <scope>NUCLEOTIDE SEQUENCE [LARGE SCALE GENOMIC DNA]</scope>
    <source>
        <strain evidence="2">JCM 31486</strain>
    </source>
</reference>
<sequence>MVGPQQPPEIYPLGHPESGSDSRFTIGLVLDVADVLAKHGYPDIFAAKSATDYLQVRAALFQFIYGPEGGDQ</sequence>
<gene>
    <name evidence="1" type="ORF">ACFQ1S_02295</name>
</gene>
<dbReference type="Proteomes" id="UP001597045">
    <property type="component" value="Unassembled WGS sequence"/>
</dbReference>
<dbReference type="EMBL" id="JBHTIS010000066">
    <property type="protein sequence ID" value="MFD1044500.1"/>
    <property type="molecule type" value="Genomic_DNA"/>
</dbReference>
<evidence type="ECO:0000313" key="1">
    <source>
        <dbReference type="EMBL" id="MFD1044500.1"/>
    </source>
</evidence>